<accession>A0A9D4CWV9</accession>
<evidence type="ECO:0000313" key="3">
    <source>
        <dbReference type="Proteomes" id="UP000828390"/>
    </source>
</evidence>
<gene>
    <name evidence="2" type="ORF">DPMN_040899</name>
</gene>
<evidence type="ECO:0000313" key="2">
    <source>
        <dbReference type="EMBL" id="KAH3734460.1"/>
    </source>
</evidence>
<reference evidence="2" key="2">
    <citation type="submission" date="2020-11" db="EMBL/GenBank/DDBJ databases">
        <authorList>
            <person name="McCartney M.A."/>
            <person name="Auch B."/>
            <person name="Kono T."/>
            <person name="Mallez S."/>
            <person name="Becker A."/>
            <person name="Gohl D.M."/>
            <person name="Silverstein K.A.T."/>
            <person name="Koren S."/>
            <person name="Bechman K.B."/>
            <person name="Herman A."/>
            <person name="Abrahante J.E."/>
            <person name="Garbe J."/>
        </authorList>
    </citation>
    <scope>NUCLEOTIDE SEQUENCE</scope>
    <source>
        <strain evidence="2">Duluth1</strain>
        <tissue evidence="2">Whole animal</tissue>
    </source>
</reference>
<sequence length="57" mass="6389">MVTMGTRWLVRLYFLLLVVAILVMIFTEVSGAKCRRKITTESPTTTTPAPPTTKLHP</sequence>
<protein>
    <submittedName>
        <fullName evidence="2">Uncharacterized protein</fullName>
    </submittedName>
</protein>
<dbReference type="AlphaFoldDB" id="A0A9D4CWV9"/>
<keyword evidence="3" id="KW-1185">Reference proteome</keyword>
<comment type="caution">
    <text evidence="2">The sequence shown here is derived from an EMBL/GenBank/DDBJ whole genome shotgun (WGS) entry which is preliminary data.</text>
</comment>
<dbReference type="EMBL" id="JAIWYP010000011">
    <property type="protein sequence ID" value="KAH3734460.1"/>
    <property type="molecule type" value="Genomic_DNA"/>
</dbReference>
<reference evidence="2" key="1">
    <citation type="journal article" date="2019" name="bioRxiv">
        <title>The Genome of the Zebra Mussel, Dreissena polymorpha: A Resource for Invasive Species Research.</title>
        <authorList>
            <person name="McCartney M.A."/>
            <person name="Auch B."/>
            <person name="Kono T."/>
            <person name="Mallez S."/>
            <person name="Zhang Y."/>
            <person name="Obille A."/>
            <person name="Becker A."/>
            <person name="Abrahante J.E."/>
            <person name="Garbe J."/>
            <person name="Badalamenti J.P."/>
            <person name="Herman A."/>
            <person name="Mangelson H."/>
            <person name="Liachko I."/>
            <person name="Sullivan S."/>
            <person name="Sone E.D."/>
            <person name="Koren S."/>
            <person name="Silverstein K.A.T."/>
            <person name="Beckman K.B."/>
            <person name="Gohl D.M."/>
        </authorList>
    </citation>
    <scope>NUCLEOTIDE SEQUENCE</scope>
    <source>
        <strain evidence="2">Duluth1</strain>
        <tissue evidence="2">Whole animal</tissue>
    </source>
</reference>
<name>A0A9D4CWV9_DREPO</name>
<feature type="region of interest" description="Disordered" evidence="1">
    <location>
        <begin position="36"/>
        <end position="57"/>
    </location>
</feature>
<dbReference type="Proteomes" id="UP000828390">
    <property type="component" value="Unassembled WGS sequence"/>
</dbReference>
<organism evidence="2 3">
    <name type="scientific">Dreissena polymorpha</name>
    <name type="common">Zebra mussel</name>
    <name type="synonym">Mytilus polymorpha</name>
    <dbReference type="NCBI Taxonomy" id="45954"/>
    <lineage>
        <taxon>Eukaryota</taxon>
        <taxon>Metazoa</taxon>
        <taxon>Spiralia</taxon>
        <taxon>Lophotrochozoa</taxon>
        <taxon>Mollusca</taxon>
        <taxon>Bivalvia</taxon>
        <taxon>Autobranchia</taxon>
        <taxon>Heteroconchia</taxon>
        <taxon>Euheterodonta</taxon>
        <taxon>Imparidentia</taxon>
        <taxon>Neoheterodontei</taxon>
        <taxon>Myida</taxon>
        <taxon>Dreissenoidea</taxon>
        <taxon>Dreissenidae</taxon>
        <taxon>Dreissena</taxon>
    </lineage>
</organism>
<evidence type="ECO:0000256" key="1">
    <source>
        <dbReference type="SAM" id="MobiDB-lite"/>
    </source>
</evidence>
<proteinExistence type="predicted"/>